<gene>
    <name evidence="2" type="ORF">SARC_04266</name>
</gene>
<keyword evidence="3" id="KW-1185">Reference proteome</keyword>
<sequence length="286" mass="32121">MSATPSHAPRSMDSLVEEDEVTGNESVEDSSDVADQNSHISTQNKIHSPISKIQTMHALPDPSPSKLDHLDFNFNPIIPNHPTSTLYVDNSTYLILYYPLSSPNELAFVMICRRMRQSQRKKSASTGKMPRADWDNDGGFRDTTLVSAYMDYIKFGLGAPMGPDGKCKNLQNSGWTAVGNKTLNQIGDDGKGYTDQQLQNRWNKKYLLGGQEGEKSGMESYTGDEGDAFIFSKEAITEMLVRLDFPSELKKLVDVDNTRSYKPRHFDDMNDLPKGTTWECYDSHSR</sequence>
<evidence type="ECO:0000256" key="1">
    <source>
        <dbReference type="SAM" id="MobiDB-lite"/>
    </source>
</evidence>
<organism evidence="2 3">
    <name type="scientific">Sphaeroforma arctica JP610</name>
    <dbReference type="NCBI Taxonomy" id="667725"/>
    <lineage>
        <taxon>Eukaryota</taxon>
        <taxon>Ichthyosporea</taxon>
        <taxon>Ichthyophonida</taxon>
        <taxon>Sphaeroforma</taxon>
    </lineage>
</organism>
<dbReference type="RefSeq" id="XP_014157387.1">
    <property type="nucleotide sequence ID" value="XM_014301912.1"/>
</dbReference>
<reference evidence="2 3" key="1">
    <citation type="submission" date="2011-02" db="EMBL/GenBank/DDBJ databases">
        <title>The Genome Sequence of Sphaeroforma arctica JP610.</title>
        <authorList>
            <consortium name="The Broad Institute Genome Sequencing Platform"/>
            <person name="Russ C."/>
            <person name="Cuomo C."/>
            <person name="Young S.K."/>
            <person name="Zeng Q."/>
            <person name="Gargeya S."/>
            <person name="Alvarado L."/>
            <person name="Berlin A."/>
            <person name="Chapman S.B."/>
            <person name="Chen Z."/>
            <person name="Freedman E."/>
            <person name="Gellesch M."/>
            <person name="Goldberg J."/>
            <person name="Griggs A."/>
            <person name="Gujja S."/>
            <person name="Heilman E."/>
            <person name="Heiman D."/>
            <person name="Howarth C."/>
            <person name="Mehta T."/>
            <person name="Neiman D."/>
            <person name="Pearson M."/>
            <person name="Roberts A."/>
            <person name="Saif S."/>
            <person name="Shea T."/>
            <person name="Shenoy N."/>
            <person name="Sisk P."/>
            <person name="Stolte C."/>
            <person name="Sykes S."/>
            <person name="White J."/>
            <person name="Yandava C."/>
            <person name="Burger G."/>
            <person name="Gray M.W."/>
            <person name="Holland P.W.H."/>
            <person name="King N."/>
            <person name="Lang F.B.F."/>
            <person name="Roger A.J."/>
            <person name="Ruiz-Trillo I."/>
            <person name="Haas B."/>
            <person name="Nusbaum C."/>
            <person name="Birren B."/>
        </authorList>
    </citation>
    <scope>NUCLEOTIDE SEQUENCE [LARGE SCALE GENOMIC DNA]</scope>
    <source>
        <strain evidence="2 3">JP610</strain>
    </source>
</reference>
<protein>
    <submittedName>
        <fullName evidence="2">Uncharacterized protein</fullName>
    </submittedName>
</protein>
<dbReference type="AlphaFoldDB" id="A0A0L0G331"/>
<evidence type="ECO:0000313" key="2">
    <source>
        <dbReference type="EMBL" id="KNC83485.1"/>
    </source>
</evidence>
<accession>A0A0L0G331</accession>
<dbReference type="Proteomes" id="UP000054560">
    <property type="component" value="Unassembled WGS sequence"/>
</dbReference>
<feature type="compositionally biased region" description="Polar residues" evidence="1">
    <location>
        <begin position="33"/>
        <end position="49"/>
    </location>
</feature>
<dbReference type="EMBL" id="KQ241830">
    <property type="protein sequence ID" value="KNC83485.1"/>
    <property type="molecule type" value="Genomic_DNA"/>
</dbReference>
<proteinExistence type="predicted"/>
<dbReference type="GeneID" id="25904770"/>
<feature type="region of interest" description="Disordered" evidence="1">
    <location>
        <begin position="1"/>
        <end position="49"/>
    </location>
</feature>
<evidence type="ECO:0000313" key="3">
    <source>
        <dbReference type="Proteomes" id="UP000054560"/>
    </source>
</evidence>
<name>A0A0L0G331_9EUKA</name>
<feature type="compositionally biased region" description="Acidic residues" evidence="1">
    <location>
        <begin position="15"/>
        <end position="32"/>
    </location>
</feature>